<protein>
    <recommendedName>
        <fullName evidence="5">Methyltransferase-like protein</fullName>
    </recommendedName>
</protein>
<dbReference type="AlphaFoldDB" id="G0SFV1"/>
<evidence type="ECO:0000313" key="4">
    <source>
        <dbReference type="Proteomes" id="UP000008066"/>
    </source>
</evidence>
<dbReference type="SUPFAM" id="SSF53335">
    <property type="entry name" value="S-adenosyl-L-methionine-dependent methyltransferases"/>
    <property type="match status" value="1"/>
</dbReference>
<dbReference type="HOGENOM" id="CLU_010595_0_0_1"/>
<comment type="similarity">
    <text evidence="1">Belongs to the methyltransferase superfamily. LaeA methyltransferase family.</text>
</comment>
<evidence type="ECO:0000313" key="3">
    <source>
        <dbReference type="EMBL" id="EGS17866.1"/>
    </source>
</evidence>
<organism evidence="4">
    <name type="scientific">Chaetomium thermophilum (strain DSM 1495 / CBS 144.50 / IMI 039719)</name>
    <name type="common">Thermochaetoides thermophila</name>
    <dbReference type="NCBI Taxonomy" id="759272"/>
    <lineage>
        <taxon>Eukaryota</taxon>
        <taxon>Fungi</taxon>
        <taxon>Dikarya</taxon>
        <taxon>Ascomycota</taxon>
        <taxon>Pezizomycotina</taxon>
        <taxon>Sordariomycetes</taxon>
        <taxon>Sordariomycetidae</taxon>
        <taxon>Sordariales</taxon>
        <taxon>Chaetomiaceae</taxon>
        <taxon>Thermochaetoides</taxon>
    </lineage>
</organism>
<name>G0SFV1_CHATD</name>
<evidence type="ECO:0008006" key="5">
    <source>
        <dbReference type="Google" id="ProtNLM"/>
    </source>
</evidence>
<reference evidence="3 4" key="1">
    <citation type="journal article" date="2011" name="Cell">
        <title>Insight into structure and assembly of the nuclear pore complex by utilizing the genome of a eukaryotic thermophile.</title>
        <authorList>
            <person name="Amlacher S."/>
            <person name="Sarges P."/>
            <person name="Flemming D."/>
            <person name="van Noort V."/>
            <person name="Kunze R."/>
            <person name="Devos D.P."/>
            <person name="Arumugam M."/>
            <person name="Bork P."/>
            <person name="Hurt E."/>
        </authorList>
    </citation>
    <scope>NUCLEOTIDE SEQUENCE [LARGE SCALE GENOMIC DNA]</scope>
    <source>
        <strain evidence="4">DSM 1495 / CBS 144.50 / IMI 039719</strain>
    </source>
</reference>
<gene>
    <name evidence="3" type="ORF">CTHT_0072230</name>
</gene>
<keyword evidence="4" id="KW-1185">Reference proteome</keyword>
<sequence length="305" mass="35094">MTQKSNDPGILPDSHWTNLDPVEIEEGPDSKEDAESILTSTASITSSLLRFRSLHGRTFHSELGNAQAWEPNDRKHIESLDLLDFGDLHPDVEVIGTDITPIQPTWVPPNVSFQIDDATREWTFSENTFDFIHIRFLLGCVIDWDALYQQAFRCLKPGGWIEHQEVSAHWYSEKGIDEDSPLGQYPKIYREAGNRMGRTFMLYEDEIQKKGMEAAGFTDIHVRDIKVPFGDWPEDEHQREIGLITKAGAMADLDGWIIYVLNEVLGWQPEASQVFLAHVRRQLREPGLNLYWMRRIVYARKPETS</sequence>
<dbReference type="Gene3D" id="3.40.50.150">
    <property type="entry name" value="Vaccinia Virus protein VP39"/>
    <property type="match status" value="1"/>
</dbReference>
<dbReference type="Pfam" id="PF13489">
    <property type="entry name" value="Methyltransf_23"/>
    <property type="match status" value="1"/>
</dbReference>
<proteinExistence type="inferred from homology"/>
<dbReference type="Proteomes" id="UP000008066">
    <property type="component" value="Unassembled WGS sequence"/>
</dbReference>
<dbReference type="GO" id="GO:0008168">
    <property type="term" value="F:methyltransferase activity"/>
    <property type="evidence" value="ECO:0007669"/>
    <property type="project" value="TreeGrafter"/>
</dbReference>
<dbReference type="RefSeq" id="XP_006697484.1">
    <property type="nucleotide sequence ID" value="XM_006697421.1"/>
</dbReference>
<dbReference type="EMBL" id="GL988047">
    <property type="protein sequence ID" value="EGS17866.1"/>
    <property type="molecule type" value="Genomic_DNA"/>
</dbReference>
<dbReference type="CDD" id="cd02440">
    <property type="entry name" value="AdoMet_MTases"/>
    <property type="match status" value="1"/>
</dbReference>
<dbReference type="PANTHER" id="PTHR43591">
    <property type="entry name" value="METHYLTRANSFERASE"/>
    <property type="match status" value="1"/>
</dbReference>
<dbReference type="OrthoDB" id="2013972at2759"/>
<feature type="region of interest" description="Disordered" evidence="2">
    <location>
        <begin position="1"/>
        <end position="31"/>
    </location>
</feature>
<dbReference type="GeneID" id="18261261"/>
<dbReference type="eggNOG" id="ENOG502QSKG">
    <property type="taxonomic scope" value="Eukaryota"/>
</dbReference>
<dbReference type="InterPro" id="IPR029063">
    <property type="entry name" value="SAM-dependent_MTases_sf"/>
</dbReference>
<dbReference type="PANTHER" id="PTHR43591:SF10">
    <property type="entry name" value="ABC TRANSMEMBRANE TYPE-1 DOMAIN-CONTAINING PROTEIN-RELATED"/>
    <property type="match status" value="1"/>
</dbReference>
<evidence type="ECO:0000256" key="2">
    <source>
        <dbReference type="SAM" id="MobiDB-lite"/>
    </source>
</evidence>
<dbReference type="KEGG" id="cthr:CTHT_0072230"/>
<evidence type="ECO:0000256" key="1">
    <source>
        <dbReference type="ARBA" id="ARBA00038158"/>
    </source>
</evidence>
<dbReference type="OMA" id="NTVEGWT"/>
<accession>G0SFV1</accession>